<dbReference type="InterPro" id="IPR011034">
    <property type="entry name" value="Formyl_transferase-like_C_sf"/>
</dbReference>
<name>A0A3R9YCZ8_9RICK</name>
<dbReference type="InterPro" id="IPR044135">
    <property type="entry name" value="Met-tRNA-FMT_C"/>
</dbReference>
<dbReference type="SUPFAM" id="SSF53328">
    <property type="entry name" value="Formyltransferase"/>
    <property type="match status" value="1"/>
</dbReference>
<protein>
    <recommendedName>
        <fullName evidence="2 5">Methionyl-tRNA formyltransferase</fullName>
        <ecNumber evidence="2 5">2.1.2.9</ecNumber>
    </recommendedName>
</protein>
<sequence>MKIVFMGSPEFACPTLEKLANSNNEIIGIYTKAPKNSGRGMKEVKSAIHKLAQKFSLNIFVPKKLKDPDALNQFRELSPDIAIVAAYGLIIPKEFLEIPKFGFINIHPSDLPRWRGAAPIQRTIMAGDNKTAICIMRMDEGLDTGDVILRKKFILDNTLTAKELHDKCSKLCADMILEALKLFETNKVIYRKQDSKGITYAEKISSQEELLDFNLTAVEVNNVIRALSPKPGAYFIYNNEIIKIICATTEENNEKHEPGTVIDNNLSIACKDSILKPTLLQRQGRKMIYTDAFLRGFNIPIGTLLNS</sequence>
<organism evidence="8 9">
    <name type="scientific">Candidatus Aquarickettsia rohweri</name>
    <dbReference type="NCBI Taxonomy" id="2602574"/>
    <lineage>
        <taxon>Bacteria</taxon>
        <taxon>Pseudomonadati</taxon>
        <taxon>Pseudomonadota</taxon>
        <taxon>Alphaproteobacteria</taxon>
        <taxon>Rickettsiales</taxon>
        <taxon>Candidatus Midichloriaceae</taxon>
        <taxon>Candidatus Aquarickettsia</taxon>
    </lineage>
</organism>
<dbReference type="Pfam" id="PF02911">
    <property type="entry name" value="Formyl_trans_C"/>
    <property type="match status" value="1"/>
</dbReference>
<feature type="domain" description="Formyl transferase N-terminal" evidence="6">
    <location>
        <begin position="1"/>
        <end position="179"/>
    </location>
</feature>
<dbReference type="NCBIfam" id="TIGR00460">
    <property type="entry name" value="fmt"/>
    <property type="match status" value="1"/>
</dbReference>
<evidence type="ECO:0000259" key="7">
    <source>
        <dbReference type="Pfam" id="PF02911"/>
    </source>
</evidence>
<evidence type="ECO:0000256" key="3">
    <source>
        <dbReference type="ARBA" id="ARBA00022679"/>
    </source>
</evidence>
<accession>A0A3R9YCZ8</accession>
<dbReference type="HAMAP" id="MF_00182">
    <property type="entry name" value="Formyl_trans"/>
    <property type="match status" value="1"/>
</dbReference>
<comment type="catalytic activity">
    <reaction evidence="5">
        <text>L-methionyl-tRNA(fMet) + (6R)-10-formyltetrahydrofolate = N-formyl-L-methionyl-tRNA(fMet) + (6S)-5,6,7,8-tetrahydrofolate + H(+)</text>
        <dbReference type="Rhea" id="RHEA:24380"/>
        <dbReference type="Rhea" id="RHEA-COMP:9952"/>
        <dbReference type="Rhea" id="RHEA-COMP:9953"/>
        <dbReference type="ChEBI" id="CHEBI:15378"/>
        <dbReference type="ChEBI" id="CHEBI:57453"/>
        <dbReference type="ChEBI" id="CHEBI:78530"/>
        <dbReference type="ChEBI" id="CHEBI:78844"/>
        <dbReference type="ChEBI" id="CHEBI:195366"/>
        <dbReference type="EC" id="2.1.2.9"/>
    </reaction>
</comment>
<gene>
    <name evidence="5" type="primary">fmt</name>
    <name evidence="8" type="ORF">EIC27_01410</name>
</gene>
<dbReference type="CDD" id="cd08646">
    <property type="entry name" value="FMT_core_Met-tRNA-FMT_N"/>
    <property type="match status" value="1"/>
</dbReference>
<evidence type="ECO:0000313" key="8">
    <source>
        <dbReference type="EMBL" id="RST70334.1"/>
    </source>
</evidence>
<keyword evidence="9" id="KW-1185">Reference proteome</keyword>
<dbReference type="EC" id="2.1.2.9" evidence="2 5"/>
<proteinExistence type="inferred from homology"/>
<comment type="function">
    <text evidence="5">Attaches a formyl group to the free amino group of methionyl-tRNA(fMet). The formyl group appears to play a dual role in the initiator identity of N-formylmethionyl-tRNA by promoting its recognition by IF2 and preventing the misappropriation of this tRNA by the elongation apparatus.</text>
</comment>
<keyword evidence="3 5" id="KW-0808">Transferase</keyword>
<dbReference type="EMBL" id="RXFM01000012">
    <property type="protein sequence ID" value="RST70334.1"/>
    <property type="molecule type" value="Genomic_DNA"/>
</dbReference>
<evidence type="ECO:0000259" key="6">
    <source>
        <dbReference type="Pfam" id="PF00551"/>
    </source>
</evidence>
<evidence type="ECO:0000256" key="1">
    <source>
        <dbReference type="ARBA" id="ARBA00010699"/>
    </source>
</evidence>
<evidence type="ECO:0000256" key="2">
    <source>
        <dbReference type="ARBA" id="ARBA00012261"/>
    </source>
</evidence>
<dbReference type="Proteomes" id="UP000279470">
    <property type="component" value="Unassembled WGS sequence"/>
</dbReference>
<comment type="caution">
    <text evidence="8">The sequence shown here is derived from an EMBL/GenBank/DDBJ whole genome shotgun (WGS) entry which is preliminary data.</text>
</comment>
<dbReference type="SUPFAM" id="SSF50486">
    <property type="entry name" value="FMT C-terminal domain-like"/>
    <property type="match status" value="1"/>
</dbReference>
<feature type="domain" description="Formyl transferase C-terminal" evidence="7">
    <location>
        <begin position="203"/>
        <end position="298"/>
    </location>
</feature>
<evidence type="ECO:0000256" key="5">
    <source>
        <dbReference type="HAMAP-Rule" id="MF_00182"/>
    </source>
</evidence>
<dbReference type="InterPro" id="IPR002376">
    <property type="entry name" value="Formyl_transf_N"/>
</dbReference>
<dbReference type="InterPro" id="IPR005793">
    <property type="entry name" value="Formyl_trans_C"/>
</dbReference>
<dbReference type="Gene3D" id="3.40.50.12230">
    <property type="match status" value="1"/>
</dbReference>
<dbReference type="GO" id="GO:0005829">
    <property type="term" value="C:cytosol"/>
    <property type="evidence" value="ECO:0007669"/>
    <property type="project" value="TreeGrafter"/>
</dbReference>
<dbReference type="PANTHER" id="PTHR11138:SF5">
    <property type="entry name" value="METHIONYL-TRNA FORMYLTRANSFERASE, MITOCHONDRIAL"/>
    <property type="match status" value="1"/>
</dbReference>
<dbReference type="RefSeq" id="WP_126044377.1">
    <property type="nucleotide sequence ID" value="NZ_RXFM01000012.1"/>
</dbReference>
<dbReference type="InterPro" id="IPR036477">
    <property type="entry name" value="Formyl_transf_N_sf"/>
</dbReference>
<dbReference type="OrthoDB" id="9802815at2"/>
<evidence type="ECO:0000313" key="9">
    <source>
        <dbReference type="Proteomes" id="UP000279470"/>
    </source>
</evidence>
<evidence type="ECO:0000256" key="4">
    <source>
        <dbReference type="ARBA" id="ARBA00022917"/>
    </source>
</evidence>
<dbReference type="GO" id="GO:0004479">
    <property type="term" value="F:methionyl-tRNA formyltransferase activity"/>
    <property type="evidence" value="ECO:0007669"/>
    <property type="project" value="UniProtKB-UniRule"/>
</dbReference>
<comment type="similarity">
    <text evidence="1 5">Belongs to the Fmt family.</text>
</comment>
<dbReference type="CDD" id="cd08704">
    <property type="entry name" value="Met_tRNA_FMT_C"/>
    <property type="match status" value="1"/>
</dbReference>
<keyword evidence="4 5" id="KW-0648">Protein biosynthesis</keyword>
<dbReference type="InterPro" id="IPR005794">
    <property type="entry name" value="Fmt"/>
</dbReference>
<dbReference type="InterPro" id="IPR041711">
    <property type="entry name" value="Met-tRNA-FMT_N"/>
</dbReference>
<feature type="binding site" evidence="5">
    <location>
        <begin position="109"/>
        <end position="112"/>
    </location>
    <ligand>
        <name>(6S)-5,6,7,8-tetrahydrofolate</name>
        <dbReference type="ChEBI" id="CHEBI:57453"/>
    </ligand>
</feature>
<reference evidence="9" key="1">
    <citation type="submission" date="2018-11" db="EMBL/GenBank/DDBJ databases">
        <title>Phylogenetic, genomic, and biogeographic characterization of a novel and ubiquitous marine invertebrate-associated Rickettsiales parasite, Candidatus Marinoinvertebrata rohwerii, gen. nov., sp. nov.</title>
        <authorList>
            <person name="Klinges J.G."/>
            <person name="Rosales S.M."/>
            <person name="Mcminds R."/>
            <person name="Shaver E.C."/>
            <person name="Shantz A."/>
            <person name="Peters E.C."/>
            <person name="Burkepile D.E."/>
            <person name="Silliman B.R."/>
            <person name="Vega Thurber R.L."/>
        </authorList>
    </citation>
    <scope>NUCLEOTIDE SEQUENCE [LARGE SCALE GENOMIC DNA]</scope>
    <source>
        <strain evidence="9">a_cerv_44</strain>
    </source>
</reference>
<dbReference type="PANTHER" id="PTHR11138">
    <property type="entry name" value="METHIONYL-TRNA FORMYLTRANSFERASE"/>
    <property type="match status" value="1"/>
</dbReference>
<dbReference type="AlphaFoldDB" id="A0A3R9YCZ8"/>
<dbReference type="Pfam" id="PF00551">
    <property type="entry name" value="Formyl_trans_N"/>
    <property type="match status" value="1"/>
</dbReference>